<gene>
    <name evidence="1" type="ORF">LTR37_002206</name>
</gene>
<comment type="caution">
    <text evidence="1">The sequence shown here is derived from an EMBL/GenBank/DDBJ whole genome shotgun (WGS) entry which is preliminary data.</text>
</comment>
<evidence type="ECO:0000313" key="1">
    <source>
        <dbReference type="EMBL" id="KAK3722636.1"/>
    </source>
</evidence>
<reference evidence="1" key="1">
    <citation type="submission" date="2023-07" db="EMBL/GenBank/DDBJ databases">
        <title>Black Yeasts Isolated from many extreme environments.</title>
        <authorList>
            <person name="Coleine C."/>
            <person name="Stajich J.E."/>
            <person name="Selbmann L."/>
        </authorList>
    </citation>
    <scope>NUCLEOTIDE SEQUENCE</scope>
    <source>
        <strain evidence="1">CCFEE 5714</strain>
    </source>
</reference>
<name>A0ACC3NT93_9PEZI</name>
<dbReference type="Proteomes" id="UP001281147">
    <property type="component" value="Unassembled WGS sequence"/>
</dbReference>
<sequence>MSQRTARRGNTMPPGVRPGRGELPRAKFIKHSSPSPPPRRQGTVQNRKLLLSIDYGTKTCPVGYRVLSPNDTAIANNVRDILFDRGEYEAPQKVAWAEDGTFLWGQDVEEALKSKNRVIEEEDVIELWKLCLYEDHATSKISRRVHAQLLKAGRTLDELLTTHFRAIVRYAKEQIKGEALADFTAEEIDDMPTQVFFSVPQMWQAPGNRRMTQAAKNAGIGYVELVYEPQCAVAYYTYKIMERTPSQLEVGSVITVPDIGGGTGDFVSYRITTHGQTGAGVGLEMVGKATGALCGSEFVTQEFIGWMEKKAGNFSAKCEELGISDVACRMKAAREFETIKRGFSTPDVEDEYITIRGVAGARWELRLTSENIRGFFEPVINTIEKCLEYHITLGTTTLIIPGGFGKSKYLIRRLKALYGHKVKFEGQTTGPAVGAIQPVSRGALYRYHDIETRGLRDDGSFGIARIEDYEPEIHDDATYSYGDSMRTGGMCRSSQRKNADIVSKDDYDGRDIVYERWLPLLESNHTPKLPGAPVTVEAWQEFWVPVNNQRISVQVYWTKNTNLHEHAPIRRGRDAKSPLKSGIYDWGDELVKTLPDLGAMGFTSIASKEGPVFKVYCRLLLECNGANISVRWQLARPGTPPYDEQGQRREGNIDYEDDDVFELCDSAYNPFPRASPS</sequence>
<protein>
    <submittedName>
        <fullName evidence="1">Uncharacterized protein</fullName>
    </submittedName>
</protein>
<evidence type="ECO:0000313" key="2">
    <source>
        <dbReference type="Proteomes" id="UP001281147"/>
    </source>
</evidence>
<proteinExistence type="predicted"/>
<keyword evidence="2" id="KW-1185">Reference proteome</keyword>
<accession>A0ACC3NT93</accession>
<dbReference type="EMBL" id="JAUTXU010000012">
    <property type="protein sequence ID" value="KAK3722636.1"/>
    <property type="molecule type" value="Genomic_DNA"/>
</dbReference>
<organism evidence="1 2">
    <name type="scientific">Vermiconidia calcicola</name>
    <dbReference type="NCBI Taxonomy" id="1690605"/>
    <lineage>
        <taxon>Eukaryota</taxon>
        <taxon>Fungi</taxon>
        <taxon>Dikarya</taxon>
        <taxon>Ascomycota</taxon>
        <taxon>Pezizomycotina</taxon>
        <taxon>Dothideomycetes</taxon>
        <taxon>Dothideomycetidae</taxon>
        <taxon>Mycosphaerellales</taxon>
        <taxon>Extremaceae</taxon>
        <taxon>Vermiconidia</taxon>
    </lineage>
</organism>